<evidence type="ECO:0000313" key="3">
    <source>
        <dbReference type="Proteomes" id="UP000694892"/>
    </source>
</evidence>
<dbReference type="EMBL" id="CM004476">
    <property type="protein sequence ID" value="OCT76248.1"/>
    <property type="molecule type" value="Genomic_DNA"/>
</dbReference>
<feature type="domain" description="Dynein heavy chain AAA 5 extension" evidence="1">
    <location>
        <begin position="2"/>
        <end position="107"/>
    </location>
</feature>
<dbReference type="PANTHER" id="PTHR46961">
    <property type="entry name" value="DYNEIN HEAVY CHAIN 1, AXONEMAL-LIKE PROTEIN"/>
    <property type="match status" value="1"/>
</dbReference>
<reference evidence="3" key="1">
    <citation type="journal article" date="2016" name="Nature">
        <title>Genome evolution in the allotetraploid frog Xenopus laevis.</title>
        <authorList>
            <person name="Session A.M."/>
            <person name="Uno Y."/>
            <person name="Kwon T."/>
            <person name="Chapman J.A."/>
            <person name="Toyoda A."/>
            <person name="Takahashi S."/>
            <person name="Fukui A."/>
            <person name="Hikosaka A."/>
            <person name="Suzuki A."/>
            <person name="Kondo M."/>
            <person name="van Heeringen S.J."/>
            <person name="Quigley I."/>
            <person name="Heinz S."/>
            <person name="Ogino H."/>
            <person name="Ochi H."/>
            <person name="Hellsten U."/>
            <person name="Lyons J.B."/>
            <person name="Simakov O."/>
            <person name="Putnam N."/>
            <person name="Stites J."/>
            <person name="Kuroki Y."/>
            <person name="Tanaka T."/>
            <person name="Michiue T."/>
            <person name="Watanabe M."/>
            <person name="Bogdanovic O."/>
            <person name="Lister R."/>
            <person name="Georgiou G."/>
            <person name="Paranjpe S.S."/>
            <person name="van Kruijsbergen I."/>
            <person name="Shu S."/>
            <person name="Carlson J."/>
            <person name="Kinoshita T."/>
            <person name="Ohta Y."/>
            <person name="Mawaribuchi S."/>
            <person name="Jenkins J."/>
            <person name="Grimwood J."/>
            <person name="Schmutz J."/>
            <person name="Mitros T."/>
            <person name="Mozaffari S.V."/>
            <person name="Suzuki Y."/>
            <person name="Haramoto Y."/>
            <person name="Yamamoto T.S."/>
            <person name="Takagi C."/>
            <person name="Heald R."/>
            <person name="Miller K."/>
            <person name="Haudenschild C."/>
            <person name="Kitzman J."/>
            <person name="Nakayama T."/>
            <person name="Izutsu Y."/>
            <person name="Robert J."/>
            <person name="Fortriede J."/>
            <person name="Burns K."/>
            <person name="Lotay V."/>
            <person name="Karimi K."/>
            <person name="Yasuoka Y."/>
            <person name="Dichmann D.S."/>
            <person name="Flajnik M.F."/>
            <person name="Houston D.W."/>
            <person name="Shendure J."/>
            <person name="DuPasquier L."/>
            <person name="Vize P.D."/>
            <person name="Zorn A.M."/>
            <person name="Ito M."/>
            <person name="Marcotte E.M."/>
            <person name="Wallingford J.B."/>
            <person name="Ito Y."/>
            <person name="Asashima M."/>
            <person name="Ueno N."/>
            <person name="Matsuda Y."/>
            <person name="Veenstra G.J."/>
            <person name="Fujiyama A."/>
            <person name="Harland R.M."/>
            <person name="Taira M."/>
            <person name="Rokhsar D.S."/>
        </authorList>
    </citation>
    <scope>NUCLEOTIDE SEQUENCE [LARGE SCALE GENOMIC DNA]</scope>
    <source>
        <strain evidence="3">J</strain>
    </source>
</reference>
<protein>
    <recommendedName>
        <fullName evidence="1">Dynein heavy chain AAA 5 extension domain-containing protein</fullName>
    </recommendedName>
</protein>
<gene>
    <name evidence="2" type="ORF">XELAEV_1803144210mg</name>
</gene>
<sequence>DLLNFIFTAESPKMQILECMYIKQAIDLLQGLLYNKDEKQPGQEHVARLFIFAVMWSLGALLELDDRMKMEKFLWDHSALLELPTVSGDQTIFEFVIDDHGQWQHWTKKVPEYVYPKDSVPEYASILVPNVDNVRTDFLMHTIMKQGKAVLLIGEQGTAKTVMIK</sequence>
<dbReference type="InterPro" id="IPR027417">
    <property type="entry name" value="P-loop_NTPase"/>
</dbReference>
<organism evidence="2 3">
    <name type="scientific">Xenopus laevis</name>
    <name type="common">African clawed frog</name>
    <dbReference type="NCBI Taxonomy" id="8355"/>
    <lineage>
        <taxon>Eukaryota</taxon>
        <taxon>Metazoa</taxon>
        <taxon>Chordata</taxon>
        <taxon>Craniata</taxon>
        <taxon>Vertebrata</taxon>
        <taxon>Euteleostomi</taxon>
        <taxon>Amphibia</taxon>
        <taxon>Batrachia</taxon>
        <taxon>Anura</taxon>
        <taxon>Pipoidea</taxon>
        <taxon>Pipidae</taxon>
        <taxon>Xenopodinae</taxon>
        <taxon>Xenopus</taxon>
        <taxon>Xenopus</taxon>
    </lineage>
</organism>
<dbReference type="OMA" id="MITWIMM"/>
<dbReference type="GO" id="GO:0045505">
    <property type="term" value="F:dynein intermediate chain binding"/>
    <property type="evidence" value="ECO:0007669"/>
    <property type="project" value="InterPro"/>
</dbReference>
<dbReference type="FunFam" id="1.10.472.130:FF:000009">
    <property type="entry name" value="Dynein heavy chain 5, axonemal"/>
    <property type="match status" value="1"/>
</dbReference>
<evidence type="ECO:0000313" key="2">
    <source>
        <dbReference type="EMBL" id="OCT76248.1"/>
    </source>
</evidence>
<accession>A0A974HFS7</accession>
<dbReference type="Proteomes" id="UP000694892">
    <property type="component" value="Chromosome 6L"/>
</dbReference>
<dbReference type="GO" id="GO:0007018">
    <property type="term" value="P:microtubule-based movement"/>
    <property type="evidence" value="ECO:0007669"/>
    <property type="project" value="InterPro"/>
</dbReference>
<dbReference type="AlphaFoldDB" id="A0A974HFS7"/>
<feature type="non-terminal residue" evidence="2">
    <location>
        <position position="1"/>
    </location>
</feature>
<dbReference type="InterPro" id="IPR026983">
    <property type="entry name" value="DHC"/>
</dbReference>
<dbReference type="Pfam" id="PF12775">
    <property type="entry name" value="AAA_7"/>
    <property type="match status" value="1"/>
</dbReference>
<feature type="non-terminal residue" evidence="2">
    <location>
        <position position="165"/>
    </location>
</feature>
<evidence type="ECO:0000259" key="1">
    <source>
        <dbReference type="Pfam" id="PF17852"/>
    </source>
</evidence>
<dbReference type="InterPro" id="IPR041466">
    <property type="entry name" value="Dynein_AAA5_ext"/>
</dbReference>
<dbReference type="Pfam" id="PF17852">
    <property type="entry name" value="Dynein_AAA_lid"/>
    <property type="match status" value="1"/>
</dbReference>
<dbReference type="GO" id="GO:0030286">
    <property type="term" value="C:dynein complex"/>
    <property type="evidence" value="ECO:0007669"/>
    <property type="project" value="InterPro"/>
</dbReference>
<dbReference type="Gene3D" id="3.40.50.300">
    <property type="entry name" value="P-loop containing nucleotide triphosphate hydrolases"/>
    <property type="match status" value="1"/>
</dbReference>
<name>A0A974HFS7_XENLA</name>
<proteinExistence type="predicted"/>
<dbReference type="GO" id="GO:0051959">
    <property type="term" value="F:dynein light intermediate chain binding"/>
    <property type="evidence" value="ECO:0007669"/>
    <property type="project" value="InterPro"/>
</dbReference>
<dbReference type="Gene3D" id="1.10.472.130">
    <property type="match status" value="1"/>
</dbReference>
<dbReference type="PANTHER" id="PTHR46961:SF19">
    <property type="entry name" value="DYNEIN HEAVY CHAIN 5, AXONEMAL"/>
    <property type="match status" value="1"/>
</dbReference>